<name>A0ABN0BAR5_9HELI</name>
<keyword evidence="4" id="KW-1185">Reference proteome</keyword>
<dbReference type="SUPFAM" id="SSF53649">
    <property type="entry name" value="Alkaline phosphatase-like"/>
    <property type="match status" value="1"/>
</dbReference>
<proteinExistence type="predicted"/>
<dbReference type="EMBL" id="DS990392">
    <property type="protein sequence ID" value="EFR46687.1"/>
    <property type="molecule type" value="Genomic_DNA"/>
</dbReference>
<evidence type="ECO:0000313" key="4">
    <source>
        <dbReference type="Proteomes" id="UP000005755"/>
    </source>
</evidence>
<reference evidence="4" key="1">
    <citation type="journal article" date="2014" name="Genome Announc.">
        <title>Draft genome sequences of six enterohepatic helicobacter species isolated from humans and one from rhesus macaques.</title>
        <authorList>
            <person name="Shen Z."/>
            <person name="Sheh A."/>
            <person name="Young S.K."/>
            <person name="Abouelliel A."/>
            <person name="Ward D.V."/>
            <person name="Earl A.M."/>
            <person name="Fox J.G."/>
        </authorList>
    </citation>
    <scope>NUCLEOTIDE SEQUENCE [LARGE SCALE GENOMIC DNA]</scope>
    <source>
        <strain evidence="4">CCUG 18818</strain>
    </source>
</reference>
<feature type="signal peptide" evidence="1">
    <location>
        <begin position="1"/>
        <end position="26"/>
    </location>
</feature>
<evidence type="ECO:0000313" key="3">
    <source>
        <dbReference type="EMBL" id="EFR46687.1"/>
    </source>
</evidence>
<protein>
    <recommendedName>
        <fullName evidence="2">Sulfatase N-terminal domain-containing protein</fullName>
    </recommendedName>
</protein>
<evidence type="ECO:0000259" key="2">
    <source>
        <dbReference type="Pfam" id="PF00884"/>
    </source>
</evidence>
<gene>
    <name evidence="3" type="ORF">HCCG_01234</name>
</gene>
<evidence type="ECO:0000256" key="1">
    <source>
        <dbReference type="SAM" id="SignalP"/>
    </source>
</evidence>
<dbReference type="Proteomes" id="UP000005755">
    <property type="component" value="Unassembled WGS sequence"/>
</dbReference>
<keyword evidence="1" id="KW-0732">Signal</keyword>
<sequence>MRKQSLFKNTLMCLLIAFGAVSTLNAAHIATQKMDLSYRNIPISQEADSHLRDLLPPFHHDLTSFSKDKENVLILLFDAFTGSHLQIIFEQFPELKQEFQGFTYYPNTLSLDGDTIRTAHTILTGHNLSAFANRNLSMQTYTDNITDSLLATYQTFRKYGFKVDSFAMPHINSSHTQENIDIYDGWDNYFAAYSKMMDFDSTLQNLKKHNQPVGEMASMGLFYFAPYIFRARIYKDFEFGNYSWIFGKKQQIGSFINGVKHTSALPLIVRNLNVDSTSKTFKYIHTMHTHYPFALNKDCMPEMDTQSQLPQQYRAFFLNIHHYDNEVCAMKETKILLDFLKDNGIYDNTMIVLVSDHSYNDLPTHNMPNQASFGNNPNPLLMIKKLKSNGDLKTDMRLMSNADVYGILCDEVMGGGGCNVSNILKNYPQERQIIHTRNIHWTSEAQRADHLMFEKIWLIKDSVLDPKNFTDITESVKNGTFKIDGIEH</sequence>
<dbReference type="Pfam" id="PF00884">
    <property type="entry name" value="Sulfatase"/>
    <property type="match status" value="1"/>
</dbReference>
<accession>A0ABN0BAR5</accession>
<dbReference type="Gene3D" id="3.40.720.10">
    <property type="entry name" value="Alkaline Phosphatase, subunit A"/>
    <property type="match status" value="1"/>
</dbReference>
<feature type="chain" id="PRO_5047397880" description="Sulfatase N-terminal domain-containing protein" evidence="1">
    <location>
        <begin position="27"/>
        <end position="488"/>
    </location>
</feature>
<dbReference type="InterPro" id="IPR000917">
    <property type="entry name" value="Sulfatase_N"/>
</dbReference>
<dbReference type="InterPro" id="IPR017850">
    <property type="entry name" value="Alkaline_phosphatase_core_sf"/>
</dbReference>
<organism evidence="3 4">
    <name type="scientific">Helicobacter cinaedi CCUG 18818 = ATCC BAA-847</name>
    <dbReference type="NCBI Taxonomy" id="537971"/>
    <lineage>
        <taxon>Bacteria</taxon>
        <taxon>Pseudomonadati</taxon>
        <taxon>Campylobacterota</taxon>
        <taxon>Epsilonproteobacteria</taxon>
        <taxon>Campylobacterales</taxon>
        <taxon>Helicobacteraceae</taxon>
        <taxon>Helicobacter</taxon>
    </lineage>
</organism>
<feature type="domain" description="Sulfatase N-terminal" evidence="2">
    <location>
        <begin position="71"/>
        <end position="382"/>
    </location>
</feature>